<comment type="caution">
    <text evidence="2">The sequence shown here is derived from an EMBL/GenBank/DDBJ whole genome shotgun (WGS) entry which is preliminary data.</text>
</comment>
<dbReference type="Proteomes" id="UP001243989">
    <property type="component" value="Unassembled WGS sequence"/>
</dbReference>
<keyword evidence="1" id="KW-0812">Transmembrane</keyword>
<feature type="transmembrane region" description="Helical" evidence="1">
    <location>
        <begin position="85"/>
        <end position="104"/>
    </location>
</feature>
<organism evidence="2 3">
    <name type="scientific">Colletotrichum phormii</name>
    <dbReference type="NCBI Taxonomy" id="359342"/>
    <lineage>
        <taxon>Eukaryota</taxon>
        <taxon>Fungi</taxon>
        <taxon>Dikarya</taxon>
        <taxon>Ascomycota</taxon>
        <taxon>Pezizomycotina</taxon>
        <taxon>Sordariomycetes</taxon>
        <taxon>Hypocreomycetidae</taxon>
        <taxon>Glomerellales</taxon>
        <taxon>Glomerellaceae</taxon>
        <taxon>Colletotrichum</taxon>
        <taxon>Colletotrichum acutatum species complex</taxon>
    </lineage>
</organism>
<reference evidence="2" key="1">
    <citation type="submission" date="2021-06" db="EMBL/GenBank/DDBJ databases">
        <title>Comparative genomics, transcriptomics and evolutionary studies reveal genomic signatures of adaptation to plant cell wall in hemibiotrophic fungi.</title>
        <authorList>
            <consortium name="DOE Joint Genome Institute"/>
            <person name="Baroncelli R."/>
            <person name="Diaz J.F."/>
            <person name="Benocci T."/>
            <person name="Peng M."/>
            <person name="Battaglia E."/>
            <person name="Haridas S."/>
            <person name="Andreopoulos W."/>
            <person name="Labutti K."/>
            <person name="Pangilinan J."/>
            <person name="Floch G.L."/>
            <person name="Makela M.R."/>
            <person name="Henrissat B."/>
            <person name="Grigoriev I.V."/>
            <person name="Crouch J.A."/>
            <person name="De Vries R.P."/>
            <person name="Sukno S.A."/>
            <person name="Thon M.R."/>
        </authorList>
    </citation>
    <scope>NUCLEOTIDE SEQUENCE</scope>
    <source>
        <strain evidence="2">CBS 102054</strain>
    </source>
</reference>
<name>A0AAJ0EJK7_9PEZI</name>
<keyword evidence="1" id="KW-1133">Transmembrane helix</keyword>
<proteinExistence type="predicted"/>
<keyword evidence="3" id="KW-1185">Reference proteome</keyword>
<gene>
    <name evidence="2" type="ORF">BDP81DRAFT_78573</name>
</gene>
<evidence type="ECO:0000313" key="3">
    <source>
        <dbReference type="Proteomes" id="UP001243989"/>
    </source>
</evidence>
<accession>A0AAJ0EJK7</accession>
<dbReference type="RefSeq" id="XP_060450180.1">
    <property type="nucleotide sequence ID" value="XM_060596273.1"/>
</dbReference>
<dbReference type="GeneID" id="85481135"/>
<sequence length="217" mass="25005">MDIESLFDRLARRNAFLIHLVRFYRQLHPTRPHGFTINAFIVDRVTQPVPAPYFPILLGSWRVMACFIFCNSFVVYYIILSSLWSSFSVVIISIILIQVIALISRALGLGSGTFTIGSLLSSVGHYFATICLVVVSKVSSFWPSIWPYFWLTYCLSAIRRRRFSQNYHEAWKLKHPENFIPVFFGQSDCVRIPIPGPDEPGMDDLQMWKHLLLLSLV</sequence>
<evidence type="ECO:0000256" key="1">
    <source>
        <dbReference type="SAM" id="Phobius"/>
    </source>
</evidence>
<feature type="transmembrane region" description="Helical" evidence="1">
    <location>
        <begin position="61"/>
        <end position="79"/>
    </location>
</feature>
<keyword evidence="1" id="KW-0472">Membrane</keyword>
<dbReference type="AlphaFoldDB" id="A0AAJ0EJK7"/>
<evidence type="ECO:0000313" key="2">
    <source>
        <dbReference type="EMBL" id="KAK1654136.1"/>
    </source>
</evidence>
<protein>
    <submittedName>
        <fullName evidence="2">Uncharacterized protein</fullName>
    </submittedName>
</protein>
<dbReference type="EMBL" id="JAHMHQ010000002">
    <property type="protein sequence ID" value="KAK1654136.1"/>
    <property type="molecule type" value="Genomic_DNA"/>
</dbReference>